<dbReference type="InterPro" id="IPR044291">
    <property type="entry name" value="GIS/GIS2/ZFP8"/>
</dbReference>
<evidence type="ECO:0000256" key="2">
    <source>
        <dbReference type="SAM" id="MobiDB-lite"/>
    </source>
</evidence>
<dbReference type="InterPro" id="IPR013087">
    <property type="entry name" value="Znf_C2H2_type"/>
</dbReference>
<dbReference type="GO" id="GO:0003700">
    <property type="term" value="F:DNA-binding transcription factor activity"/>
    <property type="evidence" value="ECO:0007669"/>
    <property type="project" value="InterPro"/>
</dbReference>
<feature type="non-terminal residue" evidence="4">
    <location>
        <position position="150"/>
    </location>
</feature>
<evidence type="ECO:0000313" key="4">
    <source>
        <dbReference type="EMBL" id="AEX13432.1"/>
    </source>
</evidence>
<dbReference type="EMBL" id="JQ022482">
    <property type="protein sequence ID" value="AEX13432.1"/>
    <property type="molecule type" value="Genomic_DNA"/>
</dbReference>
<protein>
    <recommendedName>
        <fullName evidence="3">C2H2-type domain-containing protein</fullName>
    </recommendedName>
</protein>
<feature type="region of interest" description="Disordered" evidence="2">
    <location>
        <begin position="109"/>
        <end position="150"/>
    </location>
</feature>
<name>K7NL69_PINRA</name>
<feature type="compositionally biased region" description="Basic residues" evidence="2">
    <location>
        <begin position="113"/>
        <end position="123"/>
    </location>
</feature>
<feature type="non-terminal residue" evidence="4">
    <location>
        <position position="1"/>
    </location>
</feature>
<gene>
    <name evidence="4" type="ORF">UMN_2521_01</name>
</gene>
<feature type="compositionally biased region" description="Polar residues" evidence="2">
    <location>
        <begin position="126"/>
        <end position="144"/>
    </location>
</feature>
<dbReference type="PANTHER" id="PTHR46547:SF7">
    <property type="entry name" value="ZINC FINGER PROTEIN GIS"/>
    <property type="match status" value="1"/>
</dbReference>
<feature type="domain" description="C2H2-type" evidence="3">
    <location>
        <begin position="93"/>
        <end position="120"/>
    </location>
</feature>
<dbReference type="PROSITE" id="PS00028">
    <property type="entry name" value="ZINC_FINGER_C2H2_1"/>
    <property type="match status" value="1"/>
</dbReference>
<keyword evidence="1" id="KW-0479">Metal-binding</keyword>
<organism evidence="4">
    <name type="scientific">Pinus radiata</name>
    <name type="common">Monterey pine</name>
    <name type="synonym">Pinus insignis</name>
    <dbReference type="NCBI Taxonomy" id="3347"/>
    <lineage>
        <taxon>Eukaryota</taxon>
        <taxon>Viridiplantae</taxon>
        <taxon>Streptophyta</taxon>
        <taxon>Embryophyta</taxon>
        <taxon>Tracheophyta</taxon>
        <taxon>Spermatophyta</taxon>
        <taxon>Pinopsida</taxon>
        <taxon>Pinidae</taxon>
        <taxon>Conifers I</taxon>
        <taxon>Pinales</taxon>
        <taxon>Pinaceae</taxon>
        <taxon>Pinus</taxon>
        <taxon>Pinus subgen. Pinus</taxon>
    </lineage>
</organism>
<dbReference type="AlphaFoldDB" id="K7NL69"/>
<dbReference type="InterPro" id="IPR036236">
    <property type="entry name" value="Znf_C2H2_sf"/>
</dbReference>
<dbReference type="GO" id="GO:0010090">
    <property type="term" value="P:trichome morphogenesis"/>
    <property type="evidence" value="ECO:0007669"/>
    <property type="project" value="InterPro"/>
</dbReference>
<dbReference type="SUPFAM" id="SSF57667">
    <property type="entry name" value="beta-beta-alpha zinc fingers"/>
    <property type="match status" value="1"/>
</dbReference>
<keyword evidence="1" id="KW-0863">Zinc-finger</keyword>
<reference evidence="4" key="1">
    <citation type="submission" date="2011-11" db="EMBL/GenBank/DDBJ databases">
        <title>Nucleotide Diversity and Divergence in the Loblolly Pine Gene Space.</title>
        <authorList>
            <person name="Neale D.B."/>
            <person name="Wegrzyn J.L."/>
            <person name="Lee J.M."/>
            <person name="Eckert A.J."/>
            <person name="Liechty J.D."/>
            <person name="Stevens K.A."/>
            <person name="Langley C.H."/>
        </authorList>
    </citation>
    <scope>NUCLEOTIDE SEQUENCE</scope>
    <source>
        <strain evidence="4">4109</strain>
        <tissue evidence="4">Megagametophyte</tissue>
    </source>
</reference>
<proteinExistence type="predicted"/>
<sequence length="150" mass="17240">LPFNRSQYDQLNERCRPSSRDNYGETIRRERPIIRIFGIEINGKTEDPDSCADVVPENSKQIINHGLILPEMGSVDSGREGTRAILSDDCVKFECRYCCRVFPTSQALGGHQNAHKRERRRAMTRFQRSPSDSSNYSGKQNSIDLFSRER</sequence>
<dbReference type="Pfam" id="PF13912">
    <property type="entry name" value="zf-C2H2_6"/>
    <property type="match status" value="1"/>
</dbReference>
<evidence type="ECO:0000256" key="1">
    <source>
        <dbReference type="PROSITE-ProRule" id="PRU00042"/>
    </source>
</evidence>
<keyword evidence="1" id="KW-0862">Zinc</keyword>
<evidence type="ECO:0000259" key="3">
    <source>
        <dbReference type="PROSITE" id="PS50157"/>
    </source>
</evidence>
<dbReference type="GO" id="GO:0009739">
    <property type="term" value="P:response to gibberellin"/>
    <property type="evidence" value="ECO:0007669"/>
    <property type="project" value="InterPro"/>
</dbReference>
<accession>K7NL69</accession>
<dbReference type="PANTHER" id="PTHR46547">
    <property type="entry name" value="ZINC FINGER PROTEIN GIS"/>
    <property type="match status" value="1"/>
</dbReference>
<dbReference type="PROSITE" id="PS50157">
    <property type="entry name" value="ZINC_FINGER_C2H2_2"/>
    <property type="match status" value="1"/>
</dbReference>
<dbReference type="GO" id="GO:0008270">
    <property type="term" value="F:zinc ion binding"/>
    <property type="evidence" value="ECO:0007669"/>
    <property type="project" value="UniProtKB-KW"/>
</dbReference>